<gene>
    <name evidence="2" type="ORF">Pen02_71100</name>
</gene>
<dbReference type="Proteomes" id="UP000646749">
    <property type="component" value="Unassembled WGS sequence"/>
</dbReference>
<evidence type="ECO:0000313" key="2">
    <source>
        <dbReference type="EMBL" id="GIG92174.1"/>
    </source>
</evidence>
<organism evidence="2 3">
    <name type="scientific">Plantactinospora endophytica</name>
    <dbReference type="NCBI Taxonomy" id="673535"/>
    <lineage>
        <taxon>Bacteria</taxon>
        <taxon>Bacillati</taxon>
        <taxon>Actinomycetota</taxon>
        <taxon>Actinomycetes</taxon>
        <taxon>Micromonosporales</taxon>
        <taxon>Micromonosporaceae</taxon>
        <taxon>Plantactinospora</taxon>
    </lineage>
</organism>
<keyword evidence="3" id="KW-1185">Reference proteome</keyword>
<name>A0ABQ4EBU9_9ACTN</name>
<evidence type="ECO:0000256" key="1">
    <source>
        <dbReference type="SAM" id="MobiDB-lite"/>
    </source>
</evidence>
<dbReference type="PANTHER" id="PTHR30007:SF1">
    <property type="entry name" value="BLR1914 PROTEIN"/>
    <property type="match status" value="1"/>
</dbReference>
<protein>
    <recommendedName>
        <fullName evidence="4">Transposase DDE domain-containing protein</fullName>
    </recommendedName>
</protein>
<sequence length="121" mass="14064">MTTRRGQPVREASSNASHPDPPTQPLTDDCDHRRSTQPAQPLAQRGIRARIARRGVESSTRLGRHRYVIERCLEWVTRFRRLAHRYERKASHLTGFPRLACALIRYRRADRLNLPTSNDPK</sequence>
<dbReference type="EMBL" id="BONW01000042">
    <property type="protein sequence ID" value="GIG92174.1"/>
    <property type="molecule type" value="Genomic_DNA"/>
</dbReference>
<evidence type="ECO:0008006" key="4">
    <source>
        <dbReference type="Google" id="ProtNLM"/>
    </source>
</evidence>
<proteinExistence type="predicted"/>
<accession>A0ABQ4EBU9</accession>
<feature type="region of interest" description="Disordered" evidence="1">
    <location>
        <begin position="1"/>
        <end position="50"/>
    </location>
</feature>
<comment type="caution">
    <text evidence="2">The sequence shown here is derived from an EMBL/GenBank/DDBJ whole genome shotgun (WGS) entry which is preliminary data.</text>
</comment>
<evidence type="ECO:0000313" key="3">
    <source>
        <dbReference type="Proteomes" id="UP000646749"/>
    </source>
</evidence>
<reference evidence="2 3" key="1">
    <citation type="submission" date="2021-01" db="EMBL/GenBank/DDBJ databases">
        <title>Whole genome shotgun sequence of Plantactinospora endophytica NBRC 110450.</title>
        <authorList>
            <person name="Komaki H."/>
            <person name="Tamura T."/>
        </authorList>
    </citation>
    <scope>NUCLEOTIDE SEQUENCE [LARGE SCALE GENOMIC DNA]</scope>
    <source>
        <strain evidence="2 3">NBRC 110450</strain>
    </source>
</reference>
<dbReference type="PANTHER" id="PTHR30007">
    <property type="entry name" value="PHP DOMAIN PROTEIN"/>
    <property type="match status" value="1"/>
</dbReference>